<comment type="caution">
    <text evidence="17">The sequence shown here is derived from an EMBL/GenBank/DDBJ whole genome shotgun (WGS) entry which is preliminary data.</text>
</comment>
<dbReference type="Proteomes" id="UP000197535">
    <property type="component" value="Unassembled WGS sequence"/>
</dbReference>
<sequence>MKLRQKIIVLAIAPLIVALIALALAVRYQATILAQQQRASVEAAYLASKEAELKHYVSLAERSIADLVDSGRNDEATKDAAKAILAKLDYGDDGYFFLYDLEGRNLMHPRQPELVGRNLWELRDTKGSPTIQRLIAQAKTGGGYVRYLWEKPSTGKVAPKLGYVVKVDRWGWMLGTGIYLDDVDAALAKIDTQISGNIRNTMLWIAGIAIASVLVIALSGLALNISEYRVADAKLRVLAQRVVRSQEEERARLSRDLHDGISQWLVSIKLQVESGIAKLAAQAGKPEVARASFDRAANQLNDVLGEVRRISHDLRPALLDDLGLAPALDHLTREFSDSTGIATDFEVEGTIEGLNDVANTVLFRIAQEALTNIKRHANASNTRVRLEGDKVSVKLVVADNGVGFDVAGIAQHPKRGIGLRNMHERVNAIGGKLELASSAEGTQVTATLSRS</sequence>
<evidence type="ECO:0000256" key="5">
    <source>
        <dbReference type="ARBA" id="ARBA00022553"/>
    </source>
</evidence>
<dbReference type="InterPro" id="IPR003594">
    <property type="entry name" value="HATPase_dom"/>
</dbReference>
<protein>
    <recommendedName>
        <fullName evidence="3">histidine kinase</fullName>
        <ecNumber evidence="3">2.7.13.3</ecNumber>
    </recommendedName>
</protein>
<evidence type="ECO:0000313" key="18">
    <source>
        <dbReference type="Proteomes" id="UP000197535"/>
    </source>
</evidence>
<keyword evidence="6" id="KW-0808">Transferase</keyword>
<keyword evidence="13 14" id="KW-0472">Membrane</keyword>
<dbReference type="Gene3D" id="3.30.450.20">
    <property type="entry name" value="PAS domain"/>
    <property type="match status" value="1"/>
</dbReference>
<evidence type="ECO:0000256" key="2">
    <source>
        <dbReference type="ARBA" id="ARBA00004651"/>
    </source>
</evidence>
<reference evidence="17 18" key="1">
    <citation type="submission" date="2016-02" db="EMBL/GenBank/DDBJ databases">
        <authorList>
            <person name="Wen L."/>
            <person name="He K."/>
            <person name="Yang H."/>
        </authorList>
    </citation>
    <scope>NUCLEOTIDE SEQUENCE [LARGE SCALE GENOMIC DNA]</scope>
    <source>
        <strain evidence="17 18">TSA40</strain>
    </source>
</reference>
<organism evidence="17 18">
    <name type="scientific">Noviherbaspirillum denitrificans</name>
    <dbReference type="NCBI Taxonomy" id="1968433"/>
    <lineage>
        <taxon>Bacteria</taxon>
        <taxon>Pseudomonadati</taxon>
        <taxon>Pseudomonadota</taxon>
        <taxon>Betaproteobacteria</taxon>
        <taxon>Burkholderiales</taxon>
        <taxon>Oxalobacteraceae</taxon>
        <taxon>Noviherbaspirillum</taxon>
    </lineage>
</organism>
<evidence type="ECO:0000256" key="10">
    <source>
        <dbReference type="ARBA" id="ARBA00022840"/>
    </source>
</evidence>
<dbReference type="InterPro" id="IPR011712">
    <property type="entry name" value="Sig_transdc_His_kin_sub3_dim/P"/>
</dbReference>
<keyword evidence="9 17" id="KW-0418">Kinase</keyword>
<gene>
    <name evidence="17" type="ORF">AYR66_00810</name>
</gene>
<dbReference type="Pfam" id="PF02518">
    <property type="entry name" value="HATPase_c"/>
    <property type="match status" value="1"/>
</dbReference>
<dbReference type="SUPFAM" id="SSF55874">
    <property type="entry name" value="ATPase domain of HSP90 chaperone/DNA topoisomerase II/histidine kinase"/>
    <property type="match status" value="1"/>
</dbReference>
<evidence type="ECO:0000256" key="4">
    <source>
        <dbReference type="ARBA" id="ARBA00022475"/>
    </source>
</evidence>
<evidence type="ECO:0000256" key="13">
    <source>
        <dbReference type="ARBA" id="ARBA00023136"/>
    </source>
</evidence>
<keyword evidence="4" id="KW-1003">Cell membrane</keyword>
<feature type="domain" description="Single Cache" evidence="16">
    <location>
        <begin position="42"/>
        <end position="132"/>
    </location>
</feature>
<keyword evidence="12" id="KW-0902">Two-component regulatory system</keyword>
<dbReference type="AlphaFoldDB" id="A0A254T7N9"/>
<dbReference type="SMART" id="SM00387">
    <property type="entry name" value="HATPase_c"/>
    <property type="match status" value="1"/>
</dbReference>
<keyword evidence="18" id="KW-1185">Reference proteome</keyword>
<dbReference type="Gene3D" id="1.20.5.1930">
    <property type="match status" value="1"/>
</dbReference>
<feature type="transmembrane region" description="Helical" evidence="14">
    <location>
        <begin position="202"/>
        <end position="226"/>
    </location>
</feature>
<evidence type="ECO:0000256" key="6">
    <source>
        <dbReference type="ARBA" id="ARBA00022679"/>
    </source>
</evidence>
<dbReference type="InterPro" id="IPR033480">
    <property type="entry name" value="sCache_2"/>
</dbReference>
<dbReference type="GO" id="GO:0046983">
    <property type="term" value="F:protein dimerization activity"/>
    <property type="evidence" value="ECO:0007669"/>
    <property type="project" value="InterPro"/>
</dbReference>
<dbReference type="InterPro" id="IPR050482">
    <property type="entry name" value="Sensor_HK_TwoCompSys"/>
</dbReference>
<comment type="catalytic activity">
    <reaction evidence="1">
        <text>ATP + protein L-histidine = ADP + protein N-phospho-L-histidine.</text>
        <dbReference type="EC" id="2.7.13.3"/>
    </reaction>
</comment>
<keyword evidence="5" id="KW-0597">Phosphoprotein</keyword>
<dbReference type="EMBL" id="LSTO01000003">
    <property type="protein sequence ID" value="OWW18585.1"/>
    <property type="molecule type" value="Genomic_DNA"/>
</dbReference>
<keyword evidence="11 14" id="KW-1133">Transmembrane helix</keyword>
<keyword evidence="8" id="KW-0547">Nucleotide-binding</keyword>
<dbReference type="PANTHER" id="PTHR24421:SF10">
    <property type="entry name" value="NITRATE_NITRITE SENSOR PROTEIN NARQ"/>
    <property type="match status" value="1"/>
</dbReference>
<evidence type="ECO:0000256" key="11">
    <source>
        <dbReference type="ARBA" id="ARBA00022989"/>
    </source>
</evidence>
<dbReference type="GO" id="GO:0005524">
    <property type="term" value="F:ATP binding"/>
    <property type="evidence" value="ECO:0007669"/>
    <property type="project" value="UniProtKB-KW"/>
</dbReference>
<dbReference type="RefSeq" id="WP_088710312.1">
    <property type="nucleotide sequence ID" value="NZ_LSTO01000003.1"/>
</dbReference>
<evidence type="ECO:0000259" key="16">
    <source>
        <dbReference type="SMART" id="SM01049"/>
    </source>
</evidence>
<evidence type="ECO:0000256" key="14">
    <source>
        <dbReference type="SAM" id="Phobius"/>
    </source>
</evidence>
<dbReference type="CDD" id="cd16917">
    <property type="entry name" value="HATPase_UhpB-NarQ-NarX-like"/>
    <property type="match status" value="1"/>
</dbReference>
<evidence type="ECO:0000256" key="7">
    <source>
        <dbReference type="ARBA" id="ARBA00022692"/>
    </source>
</evidence>
<dbReference type="Pfam" id="PF17200">
    <property type="entry name" value="sCache_2"/>
    <property type="match status" value="1"/>
</dbReference>
<dbReference type="GO" id="GO:0000155">
    <property type="term" value="F:phosphorelay sensor kinase activity"/>
    <property type="evidence" value="ECO:0007669"/>
    <property type="project" value="InterPro"/>
</dbReference>
<feature type="domain" description="Histidine kinase/HSP90-like ATPase" evidence="15">
    <location>
        <begin position="357"/>
        <end position="451"/>
    </location>
</feature>
<dbReference type="SMART" id="SM01049">
    <property type="entry name" value="Cache_2"/>
    <property type="match status" value="1"/>
</dbReference>
<dbReference type="EC" id="2.7.13.3" evidence="3"/>
<dbReference type="PIRSF" id="PIRSF037314">
    <property type="entry name" value="STHK_MctS"/>
    <property type="match status" value="1"/>
</dbReference>
<dbReference type="PANTHER" id="PTHR24421">
    <property type="entry name" value="NITRATE/NITRITE SENSOR PROTEIN NARX-RELATED"/>
    <property type="match status" value="1"/>
</dbReference>
<name>A0A254T7N9_9BURK</name>
<evidence type="ECO:0000259" key="15">
    <source>
        <dbReference type="SMART" id="SM00387"/>
    </source>
</evidence>
<comment type="subcellular location">
    <subcellularLocation>
        <location evidence="2">Cell membrane</location>
        <topology evidence="2">Multi-pass membrane protein</topology>
    </subcellularLocation>
</comment>
<keyword evidence="7 14" id="KW-0812">Transmembrane</keyword>
<evidence type="ECO:0000313" key="17">
    <source>
        <dbReference type="EMBL" id="OWW18585.1"/>
    </source>
</evidence>
<evidence type="ECO:0000256" key="12">
    <source>
        <dbReference type="ARBA" id="ARBA00023012"/>
    </source>
</evidence>
<dbReference type="Gene3D" id="3.30.565.10">
    <property type="entry name" value="Histidine kinase-like ATPase, C-terminal domain"/>
    <property type="match status" value="1"/>
</dbReference>
<dbReference type="InterPro" id="IPR036890">
    <property type="entry name" value="HATPase_C_sf"/>
</dbReference>
<keyword evidence="10" id="KW-0067">ATP-binding</keyword>
<dbReference type="Pfam" id="PF07730">
    <property type="entry name" value="HisKA_3"/>
    <property type="match status" value="1"/>
</dbReference>
<evidence type="ECO:0000256" key="9">
    <source>
        <dbReference type="ARBA" id="ARBA00022777"/>
    </source>
</evidence>
<dbReference type="InterPro" id="IPR017171">
    <property type="entry name" value="Sig_transdc_His_kinase_MctS"/>
</dbReference>
<dbReference type="OrthoDB" id="9797605at2"/>
<accession>A0A254T7N9</accession>
<proteinExistence type="predicted"/>
<evidence type="ECO:0000256" key="1">
    <source>
        <dbReference type="ARBA" id="ARBA00000085"/>
    </source>
</evidence>
<evidence type="ECO:0000256" key="3">
    <source>
        <dbReference type="ARBA" id="ARBA00012438"/>
    </source>
</evidence>
<dbReference type="GO" id="GO:0005886">
    <property type="term" value="C:plasma membrane"/>
    <property type="evidence" value="ECO:0007669"/>
    <property type="project" value="UniProtKB-SubCell"/>
</dbReference>
<evidence type="ECO:0000256" key="8">
    <source>
        <dbReference type="ARBA" id="ARBA00022741"/>
    </source>
</evidence>